<comment type="caution">
    <text evidence="1">The sequence shown here is derived from an EMBL/GenBank/DDBJ whole genome shotgun (WGS) entry which is preliminary data.</text>
</comment>
<accession>A0ACB9ZHD5</accession>
<reference evidence="1 2" key="1">
    <citation type="journal article" date="2022" name="New Phytol.">
        <title>Ecological generalism drives hyperdiversity of secondary metabolite gene clusters in xylarialean endophytes.</title>
        <authorList>
            <person name="Franco M.E.E."/>
            <person name="Wisecaver J.H."/>
            <person name="Arnold A.E."/>
            <person name="Ju Y.M."/>
            <person name="Slot J.C."/>
            <person name="Ahrendt S."/>
            <person name="Moore L.P."/>
            <person name="Eastman K.E."/>
            <person name="Scott K."/>
            <person name="Konkel Z."/>
            <person name="Mondo S.J."/>
            <person name="Kuo A."/>
            <person name="Hayes R.D."/>
            <person name="Haridas S."/>
            <person name="Andreopoulos B."/>
            <person name="Riley R."/>
            <person name="LaButti K."/>
            <person name="Pangilinan J."/>
            <person name="Lipzen A."/>
            <person name="Amirebrahimi M."/>
            <person name="Yan J."/>
            <person name="Adam C."/>
            <person name="Keymanesh K."/>
            <person name="Ng V."/>
            <person name="Louie K."/>
            <person name="Northen T."/>
            <person name="Drula E."/>
            <person name="Henrissat B."/>
            <person name="Hsieh H.M."/>
            <person name="Youens-Clark K."/>
            <person name="Lutzoni F."/>
            <person name="Miadlikowska J."/>
            <person name="Eastwood D.C."/>
            <person name="Hamelin R.C."/>
            <person name="Grigoriev I.V."/>
            <person name="U'Ren J.M."/>
        </authorList>
    </citation>
    <scope>NUCLEOTIDE SEQUENCE [LARGE SCALE GENOMIC DNA]</scope>
    <source>
        <strain evidence="1 2">CBS 119005</strain>
    </source>
</reference>
<dbReference type="Proteomes" id="UP001497700">
    <property type="component" value="Unassembled WGS sequence"/>
</dbReference>
<protein>
    <submittedName>
        <fullName evidence="1">Uncharacterized protein</fullName>
    </submittedName>
</protein>
<organism evidence="1 2">
    <name type="scientific">Hypoxylon rubiginosum</name>
    <dbReference type="NCBI Taxonomy" id="110542"/>
    <lineage>
        <taxon>Eukaryota</taxon>
        <taxon>Fungi</taxon>
        <taxon>Dikarya</taxon>
        <taxon>Ascomycota</taxon>
        <taxon>Pezizomycotina</taxon>
        <taxon>Sordariomycetes</taxon>
        <taxon>Xylariomycetidae</taxon>
        <taxon>Xylariales</taxon>
        <taxon>Hypoxylaceae</taxon>
        <taxon>Hypoxylon</taxon>
    </lineage>
</organism>
<dbReference type="EMBL" id="MU393421">
    <property type="protein sequence ID" value="KAI4871008.1"/>
    <property type="molecule type" value="Genomic_DNA"/>
</dbReference>
<evidence type="ECO:0000313" key="1">
    <source>
        <dbReference type="EMBL" id="KAI4871008.1"/>
    </source>
</evidence>
<keyword evidence="2" id="KW-1185">Reference proteome</keyword>
<sequence length="639" mass="70577">MKRRSAARSAQYGQACRSCTKAKCRCILRADGDGCERCHRLRRACQPSDKPPRRNAAAGDDQGSGERIAQLESKLECLVSQLQSRQILGDGDGDGNGDGDGSRSTSTNIESREPPPEQPGASSFANLSSPFLRSNTLIEDVDDSNTQGLVDPLTEPSGPGPGPGTITTGPHTGPTASESLDDDDLLIAACFDTFTSSMLPYFPFIHFPPGLTADRLRRDRPLLLRAVVCVAWPFPREKRARALELKRTLLEAYFMRQQQKEQQQQHWDQSGEGGEEEEEEDADSSTDLLLALLTYVAWGWDHAHSRGGSLSYLMMPCMSLAGEMFLDRPAPRGLHTATIFAPHSEIRHDADRLSPERRRAVLGCFALSSVVSSFFADMDAMNWTPQMEQALATISTSQECPGDAGLVLQTRLQLLCLKAVKLRCHLQVQPPQTQPAFSAASVTMEAEGLLEQLQELSRSSSSTSEHHHHQVSLAHMSYVEIQILETIRASSLISSQSEEADRRYIWQSTLALEACTSALLDLPPSRFRAISFVQWAQLADCLVVLRHLGDVRDERIDRASARAVVDLPVLLDRVVERLTLTATEALEEEHEGTFTLLASRARAFRSSMQGSTVEVDRPFRPSQGPFQNPKIWIDQLFAA</sequence>
<gene>
    <name evidence="1" type="ORF">F4820DRAFT_774</name>
</gene>
<proteinExistence type="predicted"/>
<evidence type="ECO:0000313" key="2">
    <source>
        <dbReference type="Proteomes" id="UP001497700"/>
    </source>
</evidence>
<name>A0ACB9ZHD5_9PEZI</name>